<sequence length="251" mass="28049">MKFEKSLNATLITLIPKKAKSVEVKYFSPISFVNGVYKIISKVLANRISTIMDKIILKPQNAFVKGRQILDLRWHNWMKYCITTARFSVLVNGTLEGFFNSSHGLRQGDLLSPILLVLVMDVLSRMIKADGDESFLSEFSVGGTSSQSVNVSHLLFIDDTVIFCEPDPNQIRSLIALLFCLEATSSLKVNLSKSKLVLVGLVNHIRDLAKILKCKMSSLPMKYLGHSLGAFHKSKVIWDGMIGGREKIPFD</sequence>
<dbReference type="PROSITE" id="PS50878">
    <property type="entry name" value="RT_POL"/>
    <property type="match status" value="1"/>
</dbReference>
<dbReference type="RefSeq" id="XP_018820627.1">
    <property type="nucleotide sequence ID" value="XM_018965082.1"/>
</dbReference>
<dbReference type="AlphaFoldDB" id="A0A2I4EMK1"/>
<dbReference type="GeneID" id="108990955"/>
<name>A0A2I4EMK1_JUGRE</name>
<dbReference type="InterPro" id="IPR043502">
    <property type="entry name" value="DNA/RNA_pol_sf"/>
</dbReference>
<dbReference type="Proteomes" id="UP000235220">
    <property type="component" value="Chromosome 2"/>
</dbReference>
<organism evidence="1 2">
    <name type="scientific">Juglans regia</name>
    <name type="common">English walnut</name>
    <dbReference type="NCBI Taxonomy" id="51240"/>
    <lineage>
        <taxon>Eukaryota</taxon>
        <taxon>Viridiplantae</taxon>
        <taxon>Streptophyta</taxon>
        <taxon>Embryophyta</taxon>
        <taxon>Tracheophyta</taxon>
        <taxon>Spermatophyta</taxon>
        <taxon>Magnoliopsida</taxon>
        <taxon>eudicotyledons</taxon>
        <taxon>Gunneridae</taxon>
        <taxon>Pentapetalae</taxon>
        <taxon>rosids</taxon>
        <taxon>fabids</taxon>
        <taxon>Fagales</taxon>
        <taxon>Juglandaceae</taxon>
        <taxon>Juglans</taxon>
    </lineage>
</organism>
<dbReference type="SUPFAM" id="SSF56672">
    <property type="entry name" value="DNA/RNA polymerases"/>
    <property type="match status" value="1"/>
</dbReference>
<gene>
    <name evidence="2" type="primary">LOC108990955</name>
</gene>
<accession>A0A2I4EMK1</accession>
<reference evidence="2" key="1">
    <citation type="submission" date="2025-08" db="UniProtKB">
        <authorList>
            <consortium name="RefSeq"/>
        </authorList>
    </citation>
    <scope>IDENTIFICATION</scope>
    <source>
        <tissue evidence="2">Leaves</tissue>
    </source>
</reference>
<dbReference type="PANTHER" id="PTHR46890">
    <property type="entry name" value="NON-LTR RETROLELEMENT REVERSE TRANSCRIPTASE-LIKE PROTEIN-RELATED"/>
    <property type="match status" value="1"/>
</dbReference>
<protein>
    <submittedName>
        <fullName evidence="2">Uncharacterized protein LOC108990955</fullName>
    </submittedName>
</protein>
<dbReference type="CDD" id="cd01650">
    <property type="entry name" value="RT_nLTR_like"/>
    <property type="match status" value="1"/>
</dbReference>
<dbReference type="OrthoDB" id="1934719at2759"/>
<dbReference type="Pfam" id="PF00078">
    <property type="entry name" value="RVT_1"/>
    <property type="match status" value="1"/>
</dbReference>
<dbReference type="KEGG" id="jre:108990955"/>
<dbReference type="STRING" id="51240.A0A2I4EMK1"/>
<evidence type="ECO:0000313" key="2">
    <source>
        <dbReference type="RefSeq" id="XP_018820627.1"/>
    </source>
</evidence>
<proteinExistence type="predicted"/>
<evidence type="ECO:0000313" key="1">
    <source>
        <dbReference type="Proteomes" id="UP000235220"/>
    </source>
</evidence>
<dbReference type="InterPro" id="IPR000477">
    <property type="entry name" value="RT_dom"/>
</dbReference>
<keyword evidence="1" id="KW-1185">Reference proteome</keyword>
<dbReference type="PANTHER" id="PTHR46890:SF43">
    <property type="entry name" value="NON-LTR RETROELEMENT REVERSE TRANSCRIPTASE"/>
    <property type="match status" value="1"/>
</dbReference>
<dbReference type="InterPro" id="IPR052343">
    <property type="entry name" value="Retrotransposon-Effector_Assoc"/>
</dbReference>
<dbReference type="Gramene" id="Jr02_06540_p1">
    <property type="protein sequence ID" value="cds.Jr02_06540_p1"/>
    <property type="gene ID" value="Jr02_06540"/>
</dbReference>